<evidence type="ECO:0008006" key="3">
    <source>
        <dbReference type="Google" id="ProtNLM"/>
    </source>
</evidence>
<accession>A0A4R2PZL4</accession>
<gene>
    <name evidence="1" type="ORF">EV662_10476</name>
</gene>
<reference evidence="1 2" key="1">
    <citation type="submission" date="2019-03" db="EMBL/GenBank/DDBJ databases">
        <title>Genomic Encyclopedia of Type Strains, Phase IV (KMG-IV): sequencing the most valuable type-strain genomes for metagenomic binning, comparative biology and taxonomic classification.</title>
        <authorList>
            <person name="Goeker M."/>
        </authorList>
    </citation>
    <scope>NUCLEOTIDE SEQUENCE [LARGE SCALE GENOMIC DNA]</scope>
    <source>
        <strain evidence="1 2">DSM 18063</strain>
    </source>
</reference>
<comment type="caution">
    <text evidence="1">The sequence shown here is derived from an EMBL/GenBank/DDBJ whole genome shotgun (WGS) entry which is preliminary data.</text>
</comment>
<dbReference type="AlphaFoldDB" id="A0A4R2PZL4"/>
<dbReference type="RefSeq" id="WP_279533246.1">
    <property type="nucleotide sequence ID" value="NZ_SLXP01000004.1"/>
</dbReference>
<sequence length="41" mass="4684">MRPSMTDEELKRRIEDLQAAGMTLAAKTLMRELGHREKQAA</sequence>
<dbReference type="EMBL" id="SLXP01000004">
    <property type="protein sequence ID" value="TCP41733.1"/>
    <property type="molecule type" value="Genomic_DNA"/>
</dbReference>
<name>A0A4R2PZL4_9RHOB</name>
<keyword evidence="2" id="KW-1185">Reference proteome</keyword>
<dbReference type="Proteomes" id="UP000294835">
    <property type="component" value="Unassembled WGS sequence"/>
</dbReference>
<protein>
    <recommendedName>
        <fullName evidence="3">Transposase</fullName>
    </recommendedName>
</protein>
<organism evidence="1 2">
    <name type="scientific">Rhodovulum marinum</name>
    <dbReference type="NCBI Taxonomy" id="320662"/>
    <lineage>
        <taxon>Bacteria</taxon>
        <taxon>Pseudomonadati</taxon>
        <taxon>Pseudomonadota</taxon>
        <taxon>Alphaproteobacteria</taxon>
        <taxon>Rhodobacterales</taxon>
        <taxon>Paracoccaceae</taxon>
        <taxon>Rhodovulum</taxon>
    </lineage>
</organism>
<evidence type="ECO:0000313" key="1">
    <source>
        <dbReference type="EMBL" id="TCP41733.1"/>
    </source>
</evidence>
<proteinExistence type="predicted"/>
<evidence type="ECO:0000313" key="2">
    <source>
        <dbReference type="Proteomes" id="UP000294835"/>
    </source>
</evidence>